<evidence type="ECO:0000256" key="2">
    <source>
        <dbReference type="ARBA" id="ARBA00009045"/>
    </source>
</evidence>
<keyword evidence="6 7" id="KW-0472">Membrane</keyword>
<gene>
    <name evidence="9" type="ORF">GCM10011444_14720</name>
</gene>
<sequence length="253" mass="28654">MIGFRLTDSVKHLLIINILIFVGVQLLGNSYPLYEWFSAFFPLNDNFKLWQPLTHMFMHGDQNHIFSNMLMLFFIGPIVEMGLGSKRFLFLFISAGLGGLLLTYLIDFIQFQMALNDLLNAGFSKVEVFELIKERKYALSWQEVLSQNELKHLVGNYNTTLVGASGSITGILAVLGLMYPNRELQMIFPPIRLKVKYLVVGLIGSDFISALLTGTPLLGQSNIGYVAHVGGAITGALIFWFWKKNSMNKYRWN</sequence>
<evidence type="ECO:0000256" key="7">
    <source>
        <dbReference type="SAM" id="Phobius"/>
    </source>
</evidence>
<dbReference type="Pfam" id="PF01694">
    <property type="entry name" value="Rhomboid"/>
    <property type="match status" value="2"/>
</dbReference>
<dbReference type="Gene3D" id="1.20.1540.10">
    <property type="entry name" value="Rhomboid-like"/>
    <property type="match status" value="1"/>
</dbReference>
<evidence type="ECO:0000259" key="8">
    <source>
        <dbReference type="Pfam" id="PF01694"/>
    </source>
</evidence>
<dbReference type="GO" id="GO:0006508">
    <property type="term" value="P:proteolysis"/>
    <property type="evidence" value="ECO:0007669"/>
    <property type="project" value="UniProtKB-KW"/>
</dbReference>
<feature type="domain" description="Peptidase S54 rhomboid" evidence="8">
    <location>
        <begin position="48"/>
        <end position="107"/>
    </location>
</feature>
<feature type="transmembrane region" description="Helical" evidence="7">
    <location>
        <begin position="65"/>
        <end position="83"/>
    </location>
</feature>
<dbReference type="RefSeq" id="WP_229719623.1">
    <property type="nucleotide sequence ID" value="NZ_BMDQ01000001.1"/>
</dbReference>
<keyword evidence="9" id="KW-0645">Protease</keyword>
<dbReference type="SUPFAM" id="SSF144091">
    <property type="entry name" value="Rhomboid-like"/>
    <property type="match status" value="1"/>
</dbReference>
<evidence type="ECO:0000256" key="5">
    <source>
        <dbReference type="ARBA" id="ARBA00022989"/>
    </source>
</evidence>
<dbReference type="EMBL" id="BMDQ01000001">
    <property type="protein sequence ID" value="GGI57163.1"/>
    <property type="molecule type" value="Genomic_DNA"/>
</dbReference>
<comment type="similarity">
    <text evidence="2">Belongs to the peptidase S54 family.</text>
</comment>
<keyword evidence="5 7" id="KW-1133">Transmembrane helix</keyword>
<dbReference type="InterPro" id="IPR035952">
    <property type="entry name" value="Rhomboid-like_sf"/>
</dbReference>
<proteinExistence type="inferred from homology"/>
<dbReference type="Proteomes" id="UP000624701">
    <property type="component" value="Unassembled WGS sequence"/>
</dbReference>
<feature type="transmembrane region" description="Helical" evidence="7">
    <location>
        <begin position="223"/>
        <end position="242"/>
    </location>
</feature>
<evidence type="ECO:0000256" key="4">
    <source>
        <dbReference type="ARBA" id="ARBA00022801"/>
    </source>
</evidence>
<dbReference type="GO" id="GO:0008233">
    <property type="term" value="F:peptidase activity"/>
    <property type="evidence" value="ECO:0007669"/>
    <property type="project" value="UniProtKB-KW"/>
</dbReference>
<dbReference type="InterPro" id="IPR050925">
    <property type="entry name" value="Rhomboid_protease_S54"/>
</dbReference>
<feature type="transmembrane region" description="Helical" evidence="7">
    <location>
        <begin position="88"/>
        <end position="106"/>
    </location>
</feature>
<name>A0ABQ2BZE7_9FLAO</name>
<feature type="transmembrane region" description="Helical" evidence="7">
    <location>
        <begin position="12"/>
        <end position="34"/>
    </location>
</feature>
<evidence type="ECO:0000313" key="10">
    <source>
        <dbReference type="Proteomes" id="UP000624701"/>
    </source>
</evidence>
<feature type="domain" description="Peptidase S54 rhomboid" evidence="8">
    <location>
        <begin position="145"/>
        <end position="241"/>
    </location>
</feature>
<evidence type="ECO:0000313" key="9">
    <source>
        <dbReference type="EMBL" id="GGI57163.1"/>
    </source>
</evidence>
<reference evidence="10" key="1">
    <citation type="journal article" date="2019" name="Int. J. Syst. Evol. Microbiol.">
        <title>The Global Catalogue of Microorganisms (GCM) 10K type strain sequencing project: providing services to taxonomists for standard genome sequencing and annotation.</title>
        <authorList>
            <consortium name="The Broad Institute Genomics Platform"/>
            <consortium name="The Broad Institute Genome Sequencing Center for Infectious Disease"/>
            <person name="Wu L."/>
            <person name="Ma J."/>
        </authorList>
    </citation>
    <scope>NUCLEOTIDE SEQUENCE [LARGE SCALE GENOMIC DNA]</scope>
    <source>
        <strain evidence="10">CCM 8681</strain>
    </source>
</reference>
<evidence type="ECO:0000256" key="1">
    <source>
        <dbReference type="ARBA" id="ARBA00004141"/>
    </source>
</evidence>
<organism evidence="9 10">
    <name type="scientific">Winogradskyella haliclonae</name>
    <dbReference type="NCBI Taxonomy" id="2048558"/>
    <lineage>
        <taxon>Bacteria</taxon>
        <taxon>Pseudomonadati</taxon>
        <taxon>Bacteroidota</taxon>
        <taxon>Flavobacteriia</taxon>
        <taxon>Flavobacteriales</taxon>
        <taxon>Flavobacteriaceae</taxon>
        <taxon>Winogradskyella</taxon>
    </lineage>
</organism>
<comment type="subcellular location">
    <subcellularLocation>
        <location evidence="1">Membrane</location>
        <topology evidence="1">Multi-pass membrane protein</topology>
    </subcellularLocation>
</comment>
<feature type="transmembrane region" description="Helical" evidence="7">
    <location>
        <begin position="157"/>
        <end position="177"/>
    </location>
</feature>
<comment type="caution">
    <text evidence="9">The sequence shown here is derived from an EMBL/GenBank/DDBJ whole genome shotgun (WGS) entry which is preliminary data.</text>
</comment>
<evidence type="ECO:0000256" key="3">
    <source>
        <dbReference type="ARBA" id="ARBA00022692"/>
    </source>
</evidence>
<dbReference type="InterPro" id="IPR022764">
    <property type="entry name" value="Peptidase_S54_rhomboid_dom"/>
</dbReference>
<keyword evidence="4" id="KW-0378">Hydrolase</keyword>
<accession>A0ABQ2BZE7</accession>
<keyword evidence="10" id="KW-1185">Reference proteome</keyword>
<feature type="transmembrane region" description="Helical" evidence="7">
    <location>
        <begin position="197"/>
        <end position="217"/>
    </location>
</feature>
<evidence type="ECO:0000256" key="6">
    <source>
        <dbReference type="ARBA" id="ARBA00023136"/>
    </source>
</evidence>
<dbReference type="PANTHER" id="PTHR43731">
    <property type="entry name" value="RHOMBOID PROTEASE"/>
    <property type="match status" value="1"/>
</dbReference>
<keyword evidence="3 7" id="KW-0812">Transmembrane</keyword>
<protein>
    <submittedName>
        <fullName evidence="9">Rhomboid family intramembrane serine protease</fullName>
    </submittedName>
</protein>
<dbReference type="PANTHER" id="PTHR43731:SF14">
    <property type="entry name" value="PRESENILIN-ASSOCIATED RHOMBOID-LIKE PROTEIN, MITOCHONDRIAL"/>
    <property type="match status" value="1"/>
</dbReference>